<dbReference type="PROSITE" id="PS51440">
    <property type="entry name" value="TIM_2"/>
    <property type="match status" value="1"/>
</dbReference>
<keyword evidence="4" id="KW-0312">Gluconeogenesis</keyword>
<dbReference type="GO" id="GO:0046166">
    <property type="term" value="P:glyceraldehyde-3-phosphate biosynthetic process"/>
    <property type="evidence" value="ECO:0007669"/>
    <property type="project" value="TreeGrafter"/>
</dbReference>
<keyword evidence="4" id="KW-0324">Glycolysis</keyword>
<dbReference type="Gene3D" id="3.20.20.70">
    <property type="entry name" value="Aldolase class I"/>
    <property type="match status" value="1"/>
</dbReference>
<comment type="pathway">
    <text evidence="4">Carbohydrate biosynthesis; gluconeogenesis.</text>
</comment>
<dbReference type="Proteomes" id="UP001161757">
    <property type="component" value="Unassembled WGS sequence"/>
</dbReference>
<dbReference type="GO" id="GO:0006096">
    <property type="term" value="P:glycolytic process"/>
    <property type="evidence" value="ECO:0007669"/>
    <property type="project" value="UniProtKB-KW"/>
</dbReference>
<dbReference type="CDD" id="cd00311">
    <property type="entry name" value="TIM"/>
    <property type="match status" value="1"/>
</dbReference>
<dbReference type="GO" id="GO:0006094">
    <property type="term" value="P:gluconeogenesis"/>
    <property type="evidence" value="ECO:0007669"/>
    <property type="project" value="UniProtKB-KW"/>
</dbReference>
<reference evidence="5" key="1">
    <citation type="submission" date="2023-01" db="EMBL/GenBank/DDBJ databases">
        <title>Exophiala dermititidis isolated from Cystic Fibrosis Patient.</title>
        <authorList>
            <person name="Kurbessoian T."/>
            <person name="Crocker A."/>
            <person name="Murante D."/>
            <person name="Hogan D.A."/>
            <person name="Stajich J.E."/>
        </authorList>
    </citation>
    <scope>NUCLEOTIDE SEQUENCE</scope>
    <source>
        <strain evidence="5">Ex8</strain>
    </source>
</reference>
<dbReference type="InterPro" id="IPR013785">
    <property type="entry name" value="Aldolase_TIM"/>
</dbReference>
<dbReference type="PANTHER" id="PTHR21139">
    <property type="entry name" value="TRIOSEPHOSPHATE ISOMERASE"/>
    <property type="match status" value="1"/>
</dbReference>
<keyword evidence="3 4" id="KW-0413">Isomerase</keyword>
<comment type="catalytic activity">
    <reaction evidence="4">
        <text>D-glyceraldehyde 3-phosphate = dihydroxyacetone phosphate</text>
        <dbReference type="Rhea" id="RHEA:18585"/>
        <dbReference type="ChEBI" id="CHEBI:57642"/>
        <dbReference type="ChEBI" id="CHEBI:59776"/>
        <dbReference type="EC" id="5.3.1.1"/>
    </reaction>
</comment>
<comment type="caution">
    <text evidence="5">The sequence shown here is derived from an EMBL/GenBank/DDBJ whole genome shotgun (WGS) entry which is preliminary data.</text>
</comment>
<sequence length="302" mass="31869">MSSSSSYPTLPPKLILTSTKAYFSPSRTINYLNSILDTQNNKILSLLSSHHDQVRFVLIPDFLTIFPCSQILTTRFSTPSDSSSSSSWPVSLGAQNAFQSTSYGAYTGEIVPPALKELGCSVVELNHAERRRMLGETDETAAAKASAVCALGMIPLVCIGEVDRPPQNGRLSQSVGLAMAQLTPQIETLLRAVPSDAPVIFAYEPVWAIGAAEPAGVDYVGPVVQAIREVARRAVPGGRSGPVKVVYGGSAGPGLWSGKTNGGNGLGKYVDGLFLGRFAHEISGVSAVVEEVVESLNSNSQS</sequence>
<dbReference type="SUPFAM" id="SSF51351">
    <property type="entry name" value="Triosephosphate isomerase (TIM)"/>
    <property type="match status" value="1"/>
</dbReference>
<gene>
    <name evidence="5" type="ORF">HRR80_001558</name>
</gene>
<dbReference type="EC" id="5.3.1.1" evidence="4"/>
<comment type="pathway">
    <text evidence="4">Carbohydrate degradation; glycolysis; D-glyceraldehyde 3-phosphate from glycerone phosphate: step 1/1.</text>
</comment>
<dbReference type="Pfam" id="PF00121">
    <property type="entry name" value="TIM"/>
    <property type="match status" value="1"/>
</dbReference>
<dbReference type="GO" id="GO:0004807">
    <property type="term" value="F:triose-phosphate isomerase activity"/>
    <property type="evidence" value="ECO:0007669"/>
    <property type="project" value="UniProtKB-EC"/>
</dbReference>
<evidence type="ECO:0000256" key="4">
    <source>
        <dbReference type="RuleBase" id="RU363013"/>
    </source>
</evidence>
<dbReference type="InterPro" id="IPR000652">
    <property type="entry name" value="Triosephosphate_isomerase"/>
</dbReference>
<protein>
    <recommendedName>
        <fullName evidence="4">Triosephosphate isomerase</fullName>
        <ecNumber evidence="4">5.3.1.1</ecNumber>
    </recommendedName>
</protein>
<dbReference type="EMBL" id="JAJGCB010000002">
    <property type="protein sequence ID" value="KAJ8994860.1"/>
    <property type="molecule type" value="Genomic_DNA"/>
</dbReference>
<dbReference type="InterPro" id="IPR035990">
    <property type="entry name" value="TIM_sf"/>
</dbReference>
<dbReference type="AlphaFoldDB" id="A0AAN6IXF5"/>
<name>A0AAN6IXF5_EXODE</name>
<organism evidence="5 6">
    <name type="scientific">Exophiala dermatitidis</name>
    <name type="common">Black yeast-like fungus</name>
    <name type="synonym">Wangiella dermatitidis</name>
    <dbReference type="NCBI Taxonomy" id="5970"/>
    <lineage>
        <taxon>Eukaryota</taxon>
        <taxon>Fungi</taxon>
        <taxon>Dikarya</taxon>
        <taxon>Ascomycota</taxon>
        <taxon>Pezizomycotina</taxon>
        <taxon>Eurotiomycetes</taxon>
        <taxon>Chaetothyriomycetidae</taxon>
        <taxon>Chaetothyriales</taxon>
        <taxon>Herpotrichiellaceae</taxon>
        <taxon>Exophiala</taxon>
    </lineage>
</organism>
<evidence type="ECO:0000256" key="3">
    <source>
        <dbReference type="ARBA" id="ARBA00023235"/>
    </source>
</evidence>
<evidence type="ECO:0000256" key="2">
    <source>
        <dbReference type="ARBA" id="ARBA00011738"/>
    </source>
</evidence>
<evidence type="ECO:0000256" key="1">
    <source>
        <dbReference type="ARBA" id="ARBA00007422"/>
    </source>
</evidence>
<dbReference type="GO" id="GO:0005829">
    <property type="term" value="C:cytosol"/>
    <property type="evidence" value="ECO:0007669"/>
    <property type="project" value="TreeGrafter"/>
</dbReference>
<proteinExistence type="inferred from homology"/>
<comment type="similarity">
    <text evidence="1 4">Belongs to the triosephosphate isomerase family.</text>
</comment>
<evidence type="ECO:0000313" key="6">
    <source>
        <dbReference type="Proteomes" id="UP001161757"/>
    </source>
</evidence>
<comment type="subunit">
    <text evidence="2">Homodimer.</text>
</comment>
<accession>A0AAN6IXF5</accession>
<evidence type="ECO:0000313" key="5">
    <source>
        <dbReference type="EMBL" id="KAJ8994860.1"/>
    </source>
</evidence>
<dbReference type="PANTHER" id="PTHR21139:SF2">
    <property type="entry name" value="TRIOSEPHOSPHATE ISOMERASE"/>
    <property type="match status" value="1"/>
</dbReference>
<dbReference type="GO" id="GO:0019563">
    <property type="term" value="P:glycerol catabolic process"/>
    <property type="evidence" value="ECO:0007669"/>
    <property type="project" value="TreeGrafter"/>
</dbReference>